<evidence type="ECO:0000313" key="7">
    <source>
        <dbReference type="Proteomes" id="UP000295165"/>
    </source>
</evidence>
<sequence length="468" mass="51107">MGVEDIARGSVRRTAKLASLPLGAAGRAVKGLGRRIAGGDAETIAAQWSANNAEQLFAVLGGLKGGAMKFGQMMSIFEAVIPEQYAEPYRAALTGLQASAPPISSKQVHRVLAEQLGTRWGDRFAEFDNEPAAAASIGQVHRARWHDGRLVAVKVQYPGVDAALQSDLRRIGQISRFMDRVFPGIAVRPMLAEVRKRIAEELDYRHEADNQRTFAAAFADSPTFLVPKVVASSPKVLVTEWVTGRPFADIIRNGSQETRNTAARLLFEFCGASMSGIGLMHADPHPGNYQFTPDGRLAVLDFGAVTTVHRSALRYLDALRQAELAEQVRLDELPDDLRKLVFDEVNTALSAAGFSRPGAQVSPEDLLAYFGPFAEPLWASTFQFDRRWLQRNAARIPGLARGQDFMGGAVLEIPTEHVMMFRTLAGLVGVACQLEAQIALRDITIRWYPDFAEAKVPSRLADALDIDG</sequence>
<evidence type="ECO:0000256" key="2">
    <source>
        <dbReference type="ARBA" id="ARBA00022679"/>
    </source>
</evidence>
<dbReference type="SUPFAM" id="SSF56112">
    <property type="entry name" value="Protein kinase-like (PK-like)"/>
    <property type="match status" value="1"/>
</dbReference>
<dbReference type="PANTHER" id="PTHR43851:SF3">
    <property type="entry name" value="COENZYME Q8"/>
    <property type="match status" value="1"/>
</dbReference>
<comment type="similarity">
    <text evidence="1">Belongs to the protein kinase superfamily. ADCK protein kinase family.</text>
</comment>
<evidence type="ECO:0000259" key="5">
    <source>
        <dbReference type="Pfam" id="PF03109"/>
    </source>
</evidence>
<dbReference type="InterPro" id="IPR011009">
    <property type="entry name" value="Kinase-like_dom_sf"/>
</dbReference>
<evidence type="ECO:0000256" key="3">
    <source>
        <dbReference type="ARBA" id="ARBA00022741"/>
    </source>
</evidence>
<dbReference type="Proteomes" id="UP000295165">
    <property type="component" value="Unassembled WGS sequence"/>
</dbReference>
<evidence type="ECO:0000313" key="6">
    <source>
        <dbReference type="EMBL" id="TDZ49021.1"/>
    </source>
</evidence>
<dbReference type="Pfam" id="PF03109">
    <property type="entry name" value="ABC1"/>
    <property type="match status" value="1"/>
</dbReference>
<organism evidence="6 7">
    <name type="scientific">Mycobacteroides franklinii</name>
    <dbReference type="NCBI Taxonomy" id="948102"/>
    <lineage>
        <taxon>Bacteria</taxon>
        <taxon>Bacillati</taxon>
        <taxon>Actinomycetota</taxon>
        <taxon>Actinomycetes</taxon>
        <taxon>Mycobacteriales</taxon>
        <taxon>Mycobacteriaceae</taxon>
        <taxon>Mycobacteroides</taxon>
    </lineage>
</organism>
<comment type="caution">
    <text evidence="6">The sequence shown here is derived from an EMBL/GenBank/DDBJ whole genome shotgun (WGS) entry which is preliminary data.</text>
</comment>
<name>A0A4R8QYW3_9MYCO</name>
<dbReference type="InterPro" id="IPR004147">
    <property type="entry name" value="ABC1_dom"/>
</dbReference>
<dbReference type="InterPro" id="IPR051409">
    <property type="entry name" value="Atypical_kinase_ADCK"/>
</dbReference>
<keyword evidence="3" id="KW-0547">Nucleotide-binding</keyword>
<dbReference type="AlphaFoldDB" id="A0A4R8QYW3"/>
<accession>A0A4R8QYW3</accession>
<evidence type="ECO:0000256" key="1">
    <source>
        <dbReference type="ARBA" id="ARBA00009670"/>
    </source>
</evidence>
<dbReference type="GO" id="GO:0005524">
    <property type="term" value="F:ATP binding"/>
    <property type="evidence" value="ECO:0007669"/>
    <property type="project" value="UniProtKB-KW"/>
</dbReference>
<keyword evidence="4" id="KW-0067">ATP-binding</keyword>
<gene>
    <name evidence="6" type="primary">ubiB_10</name>
    <name evidence="6" type="ORF">CCUG63697_03553</name>
</gene>
<keyword evidence="7" id="KW-1185">Reference proteome</keyword>
<reference evidence="6 7" key="1">
    <citation type="journal article" date="2019" name="Sci. Rep.">
        <title>Extended insight into the Mycobacterium chelonae-abscessus complex through whole genome sequencing of Mycobacterium salmoniphilum outbreak and Mycobacterium salmoniphilum-like strains.</title>
        <authorList>
            <person name="Behra P.R.K."/>
            <person name="Das S."/>
            <person name="Pettersson B.M.F."/>
            <person name="Shirreff L."/>
            <person name="DuCote T."/>
            <person name="Jacobsson K.G."/>
            <person name="Ennis D.G."/>
            <person name="Kirsebom L.A."/>
        </authorList>
    </citation>
    <scope>NUCLEOTIDE SEQUENCE [LARGE SCALE GENOMIC DNA]</scope>
    <source>
        <strain evidence="6 7">CCUG 63697</strain>
    </source>
</reference>
<dbReference type="PANTHER" id="PTHR43851">
    <property type="match status" value="1"/>
</dbReference>
<evidence type="ECO:0000256" key="4">
    <source>
        <dbReference type="ARBA" id="ARBA00022840"/>
    </source>
</evidence>
<dbReference type="GO" id="GO:0016740">
    <property type="term" value="F:transferase activity"/>
    <property type="evidence" value="ECO:0007669"/>
    <property type="project" value="UniProtKB-KW"/>
</dbReference>
<dbReference type="CDD" id="cd13970">
    <property type="entry name" value="ABC1_ADCK3"/>
    <property type="match status" value="1"/>
</dbReference>
<dbReference type="InterPro" id="IPR034646">
    <property type="entry name" value="ADCK3_dom"/>
</dbReference>
<keyword evidence="2 6" id="KW-0808">Transferase</keyword>
<proteinExistence type="inferred from homology"/>
<dbReference type="EMBL" id="PECC01000028">
    <property type="protein sequence ID" value="TDZ49021.1"/>
    <property type="molecule type" value="Genomic_DNA"/>
</dbReference>
<protein>
    <recommendedName>
        <fullName evidence="5">ABC1 atypical kinase-like domain-containing protein</fullName>
    </recommendedName>
</protein>
<feature type="domain" description="ABC1 atypical kinase-like" evidence="5">
    <location>
        <begin position="96"/>
        <end position="316"/>
    </location>
</feature>